<accession>A0ABV8B8K7</accession>
<dbReference type="RefSeq" id="WP_377918208.1">
    <property type="nucleotide sequence ID" value="NZ_JBHRZT010000072.1"/>
</dbReference>
<dbReference type="Pfam" id="PF13076">
    <property type="entry name" value="Fur_reg_FbpA"/>
    <property type="match status" value="1"/>
</dbReference>
<comment type="caution">
    <text evidence="1">The sequence shown here is derived from an EMBL/GenBank/DDBJ whole genome shotgun (WGS) entry which is preliminary data.</text>
</comment>
<dbReference type="Proteomes" id="UP001595752">
    <property type="component" value="Unassembled WGS sequence"/>
</dbReference>
<evidence type="ECO:0000313" key="2">
    <source>
        <dbReference type="Proteomes" id="UP001595752"/>
    </source>
</evidence>
<dbReference type="EMBL" id="JBHRZT010000072">
    <property type="protein sequence ID" value="MFC3885819.1"/>
    <property type="molecule type" value="Genomic_DNA"/>
</dbReference>
<gene>
    <name evidence="1" type="primary">fbpA</name>
    <name evidence="1" type="ORF">ACFOU2_21025</name>
</gene>
<proteinExistence type="predicted"/>
<keyword evidence="2" id="KW-1185">Reference proteome</keyword>
<organism evidence="1 2">
    <name type="scientific">Bacillus songklensis</name>
    <dbReference type="NCBI Taxonomy" id="1069116"/>
    <lineage>
        <taxon>Bacteria</taxon>
        <taxon>Bacillati</taxon>
        <taxon>Bacillota</taxon>
        <taxon>Bacilli</taxon>
        <taxon>Bacillales</taxon>
        <taxon>Bacillaceae</taxon>
        <taxon>Bacillus</taxon>
    </lineage>
</organism>
<protein>
    <submittedName>
        <fullName evidence="1">Fur-regulated basic protein FbpA</fullName>
    </submittedName>
</protein>
<dbReference type="InterPro" id="IPR025072">
    <property type="entry name" value="Fur_reg_FbpA"/>
</dbReference>
<sequence length="45" mass="5267">MMGVNEQSLLIYRLISQGVYKTGDGQHLYELNEKQLRELVDKVEK</sequence>
<name>A0ABV8B8K7_9BACI</name>
<reference evidence="2" key="1">
    <citation type="journal article" date="2019" name="Int. J. Syst. Evol. Microbiol.">
        <title>The Global Catalogue of Microorganisms (GCM) 10K type strain sequencing project: providing services to taxonomists for standard genome sequencing and annotation.</title>
        <authorList>
            <consortium name="The Broad Institute Genomics Platform"/>
            <consortium name="The Broad Institute Genome Sequencing Center for Infectious Disease"/>
            <person name="Wu L."/>
            <person name="Ma J."/>
        </authorList>
    </citation>
    <scope>NUCLEOTIDE SEQUENCE [LARGE SCALE GENOMIC DNA]</scope>
    <source>
        <strain evidence="2">CCUG 61889</strain>
    </source>
</reference>
<evidence type="ECO:0000313" key="1">
    <source>
        <dbReference type="EMBL" id="MFC3885819.1"/>
    </source>
</evidence>